<evidence type="ECO:0000259" key="6">
    <source>
        <dbReference type="PROSITE" id="PS51007"/>
    </source>
</evidence>
<feature type="region of interest" description="Disordered" evidence="5">
    <location>
        <begin position="84"/>
        <end position="104"/>
    </location>
</feature>
<gene>
    <name evidence="7" type="ORF">DGD08_09210</name>
</gene>
<dbReference type="AlphaFoldDB" id="A0A3D4V8B6"/>
<evidence type="ECO:0000256" key="5">
    <source>
        <dbReference type="SAM" id="MobiDB-lite"/>
    </source>
</evidence>
<feature type="region of interest" description="Disordered" evidence="5">
    <location>
        <begin position="244"/>
        <end position="310"/>
    </location>
</feature>
<keyword evidence="1 4" id="KW-0349">Heme</keyword>
<dbReference type="Gene3D" id="1.10.760.10">
    <property type="entry name" value="Cytochrome c-like domain"/>
    <property type="match status" value="1"/>
</dbReference>
<feature type="compositionally biased region" description="Polar residues" evidence="5">
    <location>
        <begin position="7"/>
        <end position="16"/>
    </location>
</feature>
<keyword evidence="3 4" id="KW-0408">Iron</keyword>
<dbReference type="SUPFAM" id="SSF46626">
    <property type="entry name" value="Cytochrome c"/>
    <property type="match status" value="1"/>
</dbReference>
<feature type="compositionally biased region" description="Polar residues" evidence="5">
    <location>
        <begin position="244"/>
        <end position="258"/>
    </location>
</feature>
<dbReference type="Pfam" id="PF13442">
    <property type="entry name" value="Cytochrome_CBB3"/>
    <property type="match status" value="1"/>
</dbReference>
<feature type="compositionally biased region" description="Polar residues" evidence="5">
    <location>
        <begin position="88"/>
        <end position="97"/>
    </location>
</feature>
<dbReference type="EMBL" id="DPIY01000009">
    <property type="protein sequence ID" value="HCT57373.1"/>
    <property type="molecule type" value="Genomic_DNA"/>
</dbReference>
<evidence type="ECO:0000256" key="4">
    <source>
        <dbReference type="PROSITE-ProRule" id="PRU00433"/>
    </source>
</evidence>
<dbReference type="GO" id="GO:0020037">
    <property type="term" value="F:heme binding"/>
    <property type="evidence" value="ECO:0007669"/>
    <property type="project" value="InterPro"/>
</dbReference>
<accession>A0A3D4V8B6</accession>
<evidence type="ECO:0000256" key="3">
    <source>
        <dbReference type="ARBA" id="ARBA00023004"/>
    </source>
</evidence>
<keyword evidence="2 4" id="KW-0479">Metal-binding</keyword>
<evidence type="ECO:0000313" key="8">
    <source>
        <dbReference type="Proteomes" id="UP000264071"/>
    </source>
</evidence>
<feature type="region of interest" description="Disordered" evidence="5">
    <location>
        <begin position="1"/>
        <end position="24"/>
    </location>
</feature>
<dbReference type="PROSITE" id="PS51007">
    <property type="entry name" value="CYTC"/>
    <property type="match status" value="1"/>
</dbReference>
<dbReference type="Proteomes" id="UP000264071">
    <property type="component" value="Unassembled WGS sequence"/>
</dbReference>
<dbReference type="GO" id="GO:0009055">
    <property type="term" value="F:electron transfer activity"/>
    <property type="evidence" value="ECO:0007669"/>
    <property type="project" value="InterPro"/>
</dbReference>
<feature type="domain" description="Cytochrome c" evidence="6">
    <location>
        <begin position="141"/>
        <end position="227"/>
    </location>
</feature>
<dbReference type="GO" id="GO:0046872">
    <property type="term" value="F:metal ion binding"/>
    <property type="evidence" value="ECO:0007669"/>
    <property type="project" value="UniProtKB-KW"/>
</dbReference>
<evidence type="ECO:0000256" key="1">
    <source>
        <dbReference type="ARBA" id="ARBA00022617"/>
    </source>
</evidence>
<evidence type="ECO:0000313" key="7">
    <source>
        <dbReference type="EMBL" id="HCT57373.1"/>
    </source>
</evidence>
<dbReference type="InterPro" id="IPR036909">
    <property type="entry name" value="Cyt_c-like_dom_sf"/>
</dbReference>
<dbReference type="InterPro" id="IPR009056">
    <property type="entry name" value="Cyt_c-like_dom"/>
</dbReference>
<name>A0A3D4V8B6_9BACT</name>
<comment type="caution">
    <text evidence="7">The sequence shown here is derived from an EMBL/GenBank/DDBJ whole genome shotgun (WGS) entry which is preliminary data.</text>
</comment>
<protein>
    <submittedName>
        <fullName evidence="7">Cytochrome c</fullName>
    </submittedName>
</protein>
<proteinExistence type="predicted"/>
<dbReference type="PANTHER" id="PTHR40394:SF2">
    <property type="entry name" value="QUINOL:CYTOCHROME C OXIDOREDUCTASE MEMBRANE PROTEIN"/>
    <property type="match status" value="1"/>
</dbReference>
<dbReference type="PANTHER" id="PTHR40394">
    <property type="entry name" value="LIPOPROTEIN-RELATED"/>
    <property type="match status" value="1"/>
</dbReference>
<evidence type="ECO:0000256" key="2">
    <source>
        <dbReference type="ARBA" id="ARBA00022723"/>
    </source>
</evidence>
<sequence>MTPASRVVTSASSSLATLPRPTRQKPCCVNTVQRRCGVKPDSLSMTSAVTRVLRLSSVVMLPVAFGACNWFTDFKTQPSIKPWEPVSQLESDTTTPPRGQPVGSVPVQGMTVAAFQISYAPTMQAVDSFSVVPNPHLVTEASIENGRKHYQINCAVCHGMAGDGNGGLKKVNAAYGFSPSLLTPQALGRTDGYLYGMIRNGRGLMPSYNRIEDQDRWDVVNYLRALQGQGAIKADTTLIGYPGQNGTTVPRASATAPTRPSPFVRPTQTPTPGSPNINSATFKGNNEFDTMRKLHVGPPAEHGTPKEKHE</sequence>
<feature type="compositionally biased region" description="Polar residues" evidence="5">
    <location>
        <begin position="266"/>
        <end position="288"/>
    </location>
</feature>
<reference evidence="7 8" key="1">
    <citation type="journal article" date="2018" name="Nat. Biotechnol.">
        <title>A standardized bacterial taxonomy based on genome phylogeny substantially revises the tree of life.</title>
        <authorList>
            <person name="Parks D.H."/>
            <person name="Chuvochina M."/>
            <person name="Waite D.W."/>
            <person name="Rinke C."/>
            <person name="Skarshewski A."/>
            <person name="Chaumeil P.A."/>
            <person name="Hugenholtz P."/>
        </authorList>
    </citation>
    <scope>NUCLEOTIDE SEQUENCE [LARGE SCALE GENOMIC DNA]</scope>
    <source>
        <strain evidence="7">UBA8844</strain>
    </source>
</reference>
<organism evidence="7 8">
    <name type="scientific">Gemmatimonas aurantiaca</name>
    <dbReference type="NCBI Taxonomy" id="173480"/>
    <lineage>
        <taxon>Bacteria</taxon>
        <taxon>Pseudomonadati</taxon>
        <taxon>Gemmatimonadota</taxon>
        <taxon>Gemmatimonadia</taxon>
        <taxon>Gemmatimonadales</taxon>
        <taxon>Gemmatimonadaceae</taxon>
        <taxon>Gemmatimonas</taxon>
    </lineage>
</organism>